<dbReference type="InterPro" id="IPR002347">
    <property type="entry name" value="SDR_fam"/>
</dbReference>
<dbReference type="Proteomes" id="UP000540014">
    <property type="component" value="Unassembled WGS sequence"/>
</dbReference>
<evidence type="ECO:0000313" key="4">
    <source>
        <dbReference type="EMBL" id="NME44062.1"/>
    </source>
</evidence>
<dbReference type="PROSITE" id="PS00061">
    <property type="entry name" value="ADH_SHORT"/>
    <property type="match status" value="1"/>
</dbReference>
<dbReference type="InterPro" id="IPR020904">
    <property type="entry name" value="Sc_DH/Rdtase_CS"/>
</dbReference>
<dbReference type="PANTHER" id="PTHR42760">
    <property type="entry name" value="SHORT-CHAIN DEHYDROGENASES/REDUCTASES FAMILY MEMBER"/>
    <property type="match status" value="1"/>
</dbReference>
<gene>
    <name evidence="4" type="ORF">HF861_04090</name>
</gene>
<accession>A0A7X9RI70</accession>
<dbReference type="PANTHER" id="PTHR42760:SF133">
    <property type="entry name" value="3-OXOACYL-[ACYL-CARRIER-PROTEIN] REDUCTASE"/>
    <property type="match status" value="1"/>
</dbReference>
<evidence type="ECO:0000313" key="5">
    <source>
        <dbReference type="Proteomes" id="UP000540014"/>
    </source>
</evidence>
<dbReference type="FunFam" id="3.40.50.720:FF:000084">
    <property type="entry name" value="Short-chain dehydrogenase reductase"/>
    <property type="match status" value="1"/>
</dbReference>
<comment type="caution">
    <text evidence="4">The sequence shown here is derived from an EMBL/GenBank/DDBJ whole genome shotgun (WGS) entry which is preliminary data.</text>
</comment>
<protein>
    <submittedName>
        <fullName evidence="4">SDR family NAD(P)-dependent oxidoreductase</fullName>
    </submittedName>
</protein>
<dbReference type="InterPro" id="IPR036291">
    <property type="entry name" value="NAD(P)-bd_dom_sf"/>
</dbReference>
<dbReference type="Pfam" id="PF00106">
    <property type="entry name" value="adh_short"/>
    <property type="match status" value="1"/>
</dbReference>
<dbReference type="EMBL" id="JABAFR010000007">
    <property type="protein sequence ID" value="NME44062.1"/>
    <property type="molecule type" value="Genomic_DNA"/>
</dbReference>
<proteinExistence type="inferred from homology"/>
<evidence type="ECO:0000256" key="1">
    <source>
        <dbReference type="ARBA" id="ARBA00006484"/>
    </source>
</evidence>
<sequence length="267" mass="28778">MMDQWIKMDGKVVVVTGGCSGIGTHIVNDLLVNGTKVVIYDLNPNSLYEDNENVLVVQGNVLEPTEIQNMIDKTLEKFGRIDALVNDAAVTRVKLLVDYYNGDPVHEYNADDFDFILGVNAKGVFLTTQAVAKVMVKQKSGVIVNITSEAGMEGSKGQSIYAASKGALNSFTLSWAKELGQYNIRVVGVSPGINEPTPMGAGTHMDELAYTRGIKKEQIGTDYAKVIPLGRKGKLDEIADLVTYLVSDHASYITGTTVNVTGGKSRG</sequence>
<dbReference type="Gene3D" id="3.40.50.720">
    <property type="entry name" value="NAD(P)-binding Rossmann-like Domain"/>
    <property type="match status" value="1"/>
</dbReference>
<dbReference type="GO" id="GO:0008206">
    <property type="term" value="P:bile acid metabolic process"/>
    <property type="evidence" value="ECO:0007669"/>
    <property type="project" value="UniProtKB-ARBA"/>
</dbReference>
<dbReference type="PRINTS" id="PR00081">
    <property type="entry name" value="GDHRDH"/>
</dbReference>
<dbReference type="PRINTS" id="PR00080">
    <property type="entry name" value="SDRFAMILY"/>
</dbReference>
<name>A0A7X9RI70_9FIRM</name>
<comment type="similarity">
    <text evidence="1 3">Belongs to the short-chain dehydrogenases/reductases (SDR) family.</text>
</comment>
<dbReference type="SUPFAM" id="SSF51735">
    <property type="entry name" value="NAD(P)-binding Rossmann-fold domains"/>
    <property type="match status" value="1"/>
</dbReference>
<keyword evidence="2" id="KW-0560">Oxidoreductase</keyword>
<evidence type="ECO:0000256" key="3">
    <source>
        <dbReference type="RuleBase" id="RU000363"/>
    </source>
</evidence>
<evidence type="ECO:0000256" key="2">
    <source>
        <dbReference type="ARBA" id="ARBA00023002"/>
    </source>
</evidence>
<dbReference type="NCBIfam" id="NF004817">
    <property type="entry name" value="PRK06171.1"/>
    <property type="match status" value="1"/>
</dbReference>
<dbReference type="GO" id="GO:0016616">
    <property type="term" value="F:oxidoreductase activity, acting on the CH-OH group of donors, NAD or NADP as acceptor"/>
    <property type="evidence" value="ECO:0007669"/>
    <property type="project" value="TreeGrafter"/>
</dbReference>
<organism evidence="4 5">
    <name type="scientific">Faecalicoccus pleomorphus</name>
    <dbReference type="NCBI Taxonomy" id="1323"/>
    <lineage>
        <taxon>Bacteria</taxon>
        <taxon>Bacillati</taxon>
        <taxon>Bacillota</taxon>
        <taxon>Erysipelotrichia</taxon>
        <taxon>Erysipelotrichales</taxon>
        <taxon>Erysipelotrichaceae</taxon>
        <taxon>Faecalicoccus</taxon>
    </lineage>
</organism>
<reference evidence="4 5" key="1">
    <citation type="submission" date="2020-04" db="EMBL/GenBank/DDBJ databases">
        <authorList>
            <person name="Hitch T.C.A."/>
            <person name="Wylensek D."/>
            <person name="Clavel T."/>
        </authorList>
    </citation>
    <scope>NUCLEOTIDE SEQUENCE [LARGE SCALE GENOMIC DNA]</scope>
    <source>
        <strain evidence="4 5">BSM-383-APC-22F</strain>
    </source>
</reference>
<dbReference type="AlphaFoldDB" id="A0A7X9RI70"/>